<protein>
    <submittedName>
        <fullName evidence="4">Alpha-galactosidase</fullName>
    </submittedName>
</protein>
<dbReference type="Proteomes" id="UP000306147">
    <property type="component" value="Unassembled WGS sequence"/>
</dbReference>
<dbReference type="Gene3D" id="3.20.20.70">
    <property type="entry name" value="Aldolase class I"/>
    <property type="match status" value="1"/>
</dbReference>
<dbReference type="Pfam" id="PF02065">
    <property type="entry name" value="Melibiase"/>
    <property type="match status" value="1"/>
</dbReference>
<evidence type="ECO:0000313" key="5">
    <source>
        <dbReference type="Proteomes" id="UP000306147"/>
    </source>
</evidence>
<dbReference type="InterPro" id="IPR050985">
    <property type="entry name" value="Alpha-glycosidase_related"/>
</dbReference>
<sequence>MALTIWRKQRFGGGTCFVRQACMLLTFAAAVTHLPAGAQTAPASLERSVVVQGFPLSVSGDLKGFDLDIDVQARALGVDGVVLTLSRATQAPPPRLMLRWSMPSVNMSGMWTPDAGLGRTIVPDFADVQLRSTLTAHAPVLALYGRDERNRMTVSVSDALNPVLLSARLREEDVRVYQTIELFTEPHAPLKRYRVELRFDSRPLPFSTVLRDVAQWWAKQPGYAPSPAPAAAAEPLDSTWYSYHQNVPDDLMRQEAAAAAKRGFKVMIVDDGWQTNDGNRGYAFVGDWKPERLRQMRAFTDTLHGLNMKGMLWFSVPFVGDNSEAFRRFRGKTLRRWNEQSTNVLDPRYPEVRAYLIETFRRAVVDWGWDGLKLDFIDSFKSDDKTVLEAGNGRDYASVYEAVDRLMTDIMAALRAAKPDVLIEFRQAYTGPLIRKYGNMLRASDAPNSSILNRQRIVDLRLLSGSTPVHADPVVWNHAEPVEQAALQLLDTLFAVPQISVRLAGLTPGHSAMLERYLSYWRANRDVLLSGDFRPEGIGGDYLIVRAVTAKKQIIGLYSGHLVTIDKVTPAIDVVNATQSRNVLLYFEQDAGRFQATTRDAYGRIVNRSVVRLTNGPHLLDMPASGILELSR</sequence>
<evidence type="ECO:0000256" key="2">
    <source>
        <dbReference type="ARBA" id="ARBA00023295"/>
    </source>
</evidence>
<accession>A0A4S1X0Z5</accession>
<dbReference type="PANTHER" id="PTHR43053">
    <property type="entry name" value="GLYCOSIDASE FAMILY 31"/>
    <property type="match status" value="1"/>
</dbReference>
<keyword evidence="1" id="KW-0378">Hydrolase</keyword>
<dbReference type="CDD" id="cd14791">
    <property type="entry name" value="GH36"/>
    <property type="match status" value="1"/>
</dbReference>
<organism evidence="4 5">
    <name type="scientific">Sphingomonas gei</name>
    <dbReference type="NCBI Taxonomy" id="1395960"/>
    <lineage>
        <taxon>Bacteria</taxon>
        <taxon>Pseudomonadati</taxon>
        <taxon>Pseudomonadota</taxon>
        <taxon>Alphaproteobacteria</taxon>
        <taxon>Sphingomonadales</taxon>
        <taxon>Sphingomonadaceae</taxon>
        <taxon>Sphingomonas</taxon>
    </lineage>
</organism>
<dbReference type="OrthoDB" id="9758822at2"/>
<dbReference type="EMBL" id="SRXT01000008">
    <property type="protein sequence ID" value="TGX49584.1"/>
    <property type="molecule type" value="Genomic_DNA"/>
</dbReference>
<dbReference type="InterPro" id="IPR017853">
    <property type="entry name" value="GH"/>
</dbReference>
<keyword evidence="5" id="KW-1185">Reference proteome</keyword>
<proteinExistence type="predicted"/>
<reference evidence="4 5" key="1">
    <citation type="submission" date="2019-04" db="EMBL/GenBank/DDBJ databases">
        <title>Sphingomonas psychrotolerans sp. nov., isolated from soil in the Tianshan Mountains, Xinjiang, China.</title>
        <authorList>
            <person name="Luo Y."/>
            <person name="Sheng H."/>
        </authorList>
    </citation>
    <scope>NUCLEOTIDE SEQUENCE [LARGE SCALE GENOMIC DNA]</scope>
    <source>
        <strain evidence="4 5">ZFGT-11</strain>
    </source>
</reference>
<feature type="signal peptide" evidence="3">
    <location>
        <begin position="1"/>
        <end position="38"/>
    </location>
</feature>
<dbReference type="InterPro" id="IPR002252">
    <property type="entry name" value="Glyco_hydro_36"/>
</dbReference>
<dbReference type="AlphaFoldDB" id="A0A4S1X0Z5"/>
<dbReference type="InterPro" id="IPR013785">
    <property type="entry name" value="Aldolase_TIM"/>
</dbReference>
<evidence type="ECO:0000313" key="4">
    <source>
        <dbReference type="EMBL" id="TGX49584.1"/>
    </source>
</evidence>
<feature type="chain" id="PRO_5020600375" evidence="3">
    <location>
        <begin position="39"/>
        <end position="632"/>
    </location>
</feature>
<name>A0A4S1X0Z5_9SPHN</name>
<dbReference type="SUPFAM" id="SSF51445">
    <property type="entry name" value="(Trans)glycosidases"/>
    <property type="match status" value="1"/>
</dbReference>
<evidence type="ECO:0000256" key="1">
    <source>
        <dbReference type="ARBA" id="ARBA00022801"/>
    </source>
</evidence>
<comment type="caution">
    <text evidence="4">The sequence shown here is derived from an EMBL/GenBank/DDBJ whole genome shotgun (WGS) entry which is preliminary data.</text>
</comment>
<evidence type="ECO:0000256" key="3">
    <source>
        <dbReference type="SAM" id="SignalP"/>
    </source>
</evidence>
<keyword evidence="2" id="KW-0326">Glycosidase</keyword>
<keyword evidence="3" id="KW-0732">Signal</keyword>
<dbReference type="PANTHER" id="PTHR43053:SF3">
    <property type="entry name" value="ALPHA-GALACTOSIDASE C-RELATED"/>
    <property type="match status" value="1"/>
</dbReference>
<dbReference type="GO" id="GO:0004557">
    <property type="term" value="F:alpha-galactosidase activity"/>
    <property type="evidence" value="ECO:0007669"/>
    <property type="project" value="InterPro"/>
</dbReference>
<gene>
    <name evidence="4" type="ORF">E5A73_18890</name>
</gene>
<dbReference type="RefSeq" id="WP_135965408.1">
    <property type="nucleotide sequence ID" value="NZ_SRXT01000008.1"/>
</dbReference>
<dbReference type="GO" id="GO:0016052">
    <property type="term" value="P:carbohydrate catabolic process"/>
    <property type="evidence" value="ECO:0007669"/>
    <property type="project" value="InterPro"/>
</dbReference>